<evidence type="ECO:0000256" key="2">
    <source>
        <dbReference type="SAM" id="SignalP"/>
    </source>
</evidence>
<accession>A0ABW2J733</accession>
<comment type="caution">
    <text evidence="3">The sequence shown here is derived from an EMBL/GenBank/DDBJ whole genome shotgun (WGS) entry which is preliminary data.</text>
</comment>
<organism evidence="3 4">
    <name type="scientific">Herminiimonas aquatilis</name>
    <dbReference type="NCBI Taxonomy" id="345342"/>
    <lineage>
        <taxon>Bacteria</taxon>
        <taxon>Pseudomonadati</taxon>
        <taxon>Pseudomonadota</taxon>
        <taxon>Betaproteobacteria</taxon>
        <taxon>Burkholderiales</taxon>
        <taxon>Oxalobacteraceae</taxon>
        <taxon>Herminiimonas</taxon>
    </lineage>
</organism>
<dbReference type="RefSeq" id="WP_382235173.1">
    <property type="nucleotide sequence ID" value="NZ_JBHTCC010000003.1"/>
</dbReference>
<reference evidence="4" key="1">
    <citation type="journal article" date="2019" name="Int. J. Syst. Evol. Microbiol.">
        <title>The Global Catalogue of Microorganisms (GCM) 10K type strain sequencing project: providing services to taxonomists for standard genome sequencing and annotation.</title>
        <authorList>
            <consortium name="The Broad Institute Genomics Platform"/>
            <consortium name="The Broad Institute Genome Sequencing Center for Infectious Disease"/>
            <person name="Wu L."/>
            <person name="Ma J."/>
        </authorList>
    </citation>
    <scope>NUCLEOTIDE SEQUENCE [LARGE SCALE GENOMIC DNA]</scope>
    <source>
        <strain evidence="4">CCUG 36956</strain>
    </source>
</reference>
<feature type="region of interest" description="Disordered" evidence="1">
    <location>
        <begin position="108"/>
        <end position="147"/>
    </location>
</feature>
<gene>
    <name evidence="3" type="ORF">ACFQO0_12655</name>
</gene>
<sequence>MPSKLLLLALIFLSSPAFAIYKCESGDKIMYSDTPCHNGKVDNMKEITIPSASVSNDSHAAQKQLQQDKKELRRLQQGREKQQAHEDRQQAQRYKIVEAKKKKCAESAQRVQWANEDATKAPIKSSERAKQKARRAAEKHQLLCGAA</sequence>
<keyword evidence="2" id="KW-0732">Signal</keyword>
<evidence type="ECO:0008006" key="5">
    <source>
        <dbReference type="Google" id="ProtNLM"/>
    </source>
</evidence>
<feature type="signal peptide" evidence="2">
    <location>
        <begin position="1"/>
        <end position="19"/>
    </location>
</feature>
<evidence type="ECO:0000256" key="1">
    <source>
        <dbReference type="SAM" id="MobiDB-lite"/>
    </source>
</evidence>
<feature type="region of interest" description="Disordered" evidence="1">
    <location>
        <begin position="51"/>
        <end position="91"/>
    </location>
</feature>
<evidence type="ECO:0000313" key="4">
    <source>
        <dbReference type="Proteomes" id="UP001596379"/>
    </source>
</evidence>
<dbReference type="EMBL" id="JBHTCC010000003">
    <property type="protein sequence ID" value="MFC7299288.1"/>
    <property type="molecule type" value="Genomic_DNA"/>
</dbReference>
<feature type="compositionally biased region" description="Polar residues" evidence="1">
    <location>
        <begin position="51"/>
        <end position="65"/>
    </location>
</feature>
<name>A0ABW2J733_9BURK</name>
<dbReference type="Proteomes" id="UP001596379">
    <property type="component" value="Unassembled WGS sequence"/>
</dbReference>
<keyword evidence="4" id="KW-1185">Reference proteome</keyword>
<evidence type="ECO:0000313" key="3">
    <source>
        <dbReference type="EMBL" id="MFC7299288.1"/>
    </source>
</evidence>
<protein>
    <recommendedName>
        <fullName evidence="5">DUF4124 domain-containing protein</fullName>
    </recommendedName>
</protein>
<feature type="compositionally biased region" description="Basic and acidic residues" evidence="1">
    <location>
        <begin position="66"/>
        <end position="91"/>
    </location>
</feature>
<feature type="compositionally biased region" description="Basic and acidic residues" evidence="1">
    <location>
        <begin position="125"/>
        <end position="141"/>
    </location>
</feature>
<feature type="chain" id="PRO_5046400271" description="DUF4124 domain-containing protein" evidence="2">
    <location>
        <begin position="20"/>
        <end position="147"/>
    </location>
</feature>
<proteinExistence type="predicted"/>